<reference evidence="1 2" key="1">
    <citation type="journal article" date="2007" name="PLoS ONE">
        <title>Analysis of the neurotoxin complex genes in Clostridium botulinum A1-A4 and B1 strains: BoNT/A3, /Ba4 and /B1 clusters are located within plasmids.</title>
        <authorList>
            <person name="Smith T.J."/>
            <person name="Hill K.K."/>
            <person name="Foley B.T."/>
            <person name="Detter J.C."/>
            <person name="Munk A.C."/>
            <person name="Bruce D.C."/>
            <person name="Doggett N.A."/>
            <person name="Smith L.A."/>
            <person name="Marks J.D."/>
            <person name="Xie G."/>
            <person name="Brettin T.S."/>
        </authorList>
    </citation>
    <scope>NUCLEOTIDE SEQUENCE [LARGE SCALE GENOMIC DNA]</scope>
    <source>
        <strain evidence="2">657 / Type Ba4</strain>
    </source>
</reference>
<dbReference type="AlphaFoldDB" id="A0A3F3A5K6"/>
<dbReference type="RefSeq" id="WP_003361461.1">
    <property type="nucleotide sequence ID" value="NC_012658.1"/>
</dbReference>
<accession>A0A3F3A5K6</accession>
<name>A0A3F3A5K6_CLOB6</name>
<reference evidence="2" key="2">
    <citation type="submission" date="2008-05" db="EMBL/GenBank/DDBJ databases">
        <title>Genome sequence of Clostridium botulinum Ba4 strain 657.</title>
        <authorList>
            <person name="Shrivastava S."/>
            <person name="Brown J.L."/>
            <person name="Bruce D."/>
            <person name="Detter C."/>
            <person name="Munk C."/>
            <person name="Smith L.A."/>
            <person name="Smith T.J."/>
            <person name="Sutton G."/>
            <person name="Brettin T.S."/>
        </authorList>
    </citation>
    <scope>NUCLEOTIDE SEQUENCE [LARGE SCALE GENOMIC DNA]</scope>
    <source>
        <strain evidence="2">657 / Type Ba4</strain>
    </source>
</reference>
<evidence type="ECO:0000313" key="2">
    <source>
        <dbReference type="Proteomes" id="UP000002333"/>
    </source>
</evidence>
<organism evidence="1 2">
    <name type="scientific">Clostridium botulinum (strain 657 / Type Ba4)</name>
    <dbReference type="NCBI Taxonomy" id="515621"/>
    <lineage>
        <taxon>Bacteria</taxon>
        <taxon>Bacillati</taxon>
        <taxon>Bacillota</taxon>
        <taxon>Clostridia</taxon>
        <taxon>Eubacteriales</taxon>
        <taxon>Clostridiaceae</taxon>
        <taxon>Clostridium</taxon>
    </lineage>
</organism>
<evidence type="ECO:0000313" key="1">
    <source>
        <dbReference type="EMBL" id="ACQ52491.1"/>
    </source>
</evidence>
<gene>
    <name evidence="1" type="ordered locus">CLJ_B0748</name>
</gene>
<dbReference type="Proteomes" id="UP000002333">
    <property type="component" value="Chromosome"/>
</dbReference>
<protein>
    <submittedName>
        <fullName evidence="1">Uncharacterized protein</fullName>
    </submittedName>
</protein>
<dbReference type="GeneID" id="5184935"/>
<sequence length="61" mass="7301">MEKLITEIEYEMVNSLNNMQMEELHKVLLKKLQDLDFIHKANNKNLNNEEVDYCNIFICAK</sequence>
<dbReference type="EMBL" id="CP001083">
    <property type="protein sequence ID" value="ACQ52491.1"/>
    <property type="molecule type" value="Genomic_DNA"/>
</dbReference>
<dbReference type="KEGG" id="cbi:CLJ_B0748"/>
<proteinExistence type="predicted"/>